<evidence type="ECO:0000313" key="2">
    <source>
        <dbReference type="Proteomes" id="UP001160550"/>
    </source>
</evidence>
<name>A0ABT6MR94_9GAMM</name>
<evidence type="ECO:0000313" key="1">
    <source>
        <dbReference type="EMBL" id="MDH7453119.1"/>
    </source>
</evidence>
<proteinExistence type="predicted"/>
<protein>
    <recommendedName>
        <fullName evidence="3">DUF2188 domain-containing protein</fullName>
    </recommendedName>
</protein>
<organism evidence="1 2">
    <name type="scientific">Luteimonas composti</name>
    <dbReference type="NCBI Taxonomy" id="398257"/>
    <lineage>
        <taxon>Bacteria</taxon>
        <taxon>Pseudomonadati</taxon>
        <taxon>Pseudomonadota</taxon>
        <taxon>Gammaproteobacteria</taxon>
        <taxon>Lysobacterales</taxon>
        <taxon>Lysobacteraceae</taxon>
        <taxon>Luteimonas</taxon>
    </lineage>
</organism>
<reference evidence="1" key="2">
    <citation type="submission" date="2023-04" db="EMBL/GenBank/DDBJ databases">
        <authorList>
            <person name="Sun J.-Q."/>
        </authorList>
    </citation>
    <scope>NUCLEOTIDE SEQUENCE</scope>
    <source>
        <strain evidence="1">CC-YY355</strain>
    </source>
</reference>
<dbReference type="EMBL" id="JARYGX010000018">
    <property type="protein sequence ID" value="MDH7453119.1"/>
    <property type="molecule type" value="Genomic_DNA"/>
</dbReference>
<sequence>MMRELFEIEASCGGWRVRGQGVAEAEAPYLPTKLQAIEEAHTLASRRYVETGRPTAVLVPMGSGTSVVIATCG</sequence>
<gene>
    <name evidence="1" type="ORF">QF205_08550</name>
</gene>
<evidence type="ECO:0008006" key="3">
    <source>
        <dbReference type="Google" id="ProtNLM"/>
    </source>
</evidence>
<reference evidence="1" key="1">
    <citation type="journal article" date="2007" name="Int. J. Syst. Evol. Microbiol.">
        <title>Luteimonas composti sp. nov., a moderately thermophilic bacterium isolated from food waste.</title>
        <authorList>
            <person name="Young C.C."/>
            <person name="Kampfer P."/>
            <person name="Chen W.M."/>
            <person name="Yen W.S."/>
            <person name="Arun A.B."/>
            <person name="Lai W.A."/>
            <person name="Shen F.T."/>
            <person name="Rekha P.D."/>
            <person name="Lin K.Y."/>
            <person name="Chou J.H."/>
        </authorList>
    </citation>
    <scope>NUCLEOTIDE SEQUENCE</scope>
    <source>
        <strain evidence="1">CC-YY355</strain>
    </source>
</reference>
<accession>A0ABT6MR94</accession>
<keyword evidence="2" id="KW-1185">Reference proteome</keyword>
<comment type="caution">
    <text evidence="1">The sequence shown here is derived from an EMBL/GenBank/DDBJ whole genome shotgun (WGS) entry which is preliminary data.</text>
</comment>
<dbReference type="Proteomes" id="UP001160550">
    <property type="component" value="Unassembled WGS sequence"/>
</dbReference>
<dbReference type="RefSeq" id="WP_280942333.1">
    <property type="nucleotide sequence ID" value="NZ_JARYGX010000018.1"/>
</dbReference>